<dbReference type="SUPFAM" id="SSF52058">
    <property type="entry name" value="L domain-like"/>
    <property type="match status" value="1"/>
</dbReference>
<keyword evidence="2" id="KW-0677">Repeat</keyword>
<sequence length="383" mass="42648">MRDFDQMNTLDLSNNGIIEVQSNAFLACPKLSILNLSYNHLRTLYKGTFANQVKEALEGKGYDRVDLSAVKRSLCSLNLSYNQLQSIGKETMRDFDQMNTLDLSNNGIIEVQSNAFLACPKLSILNLSYNHLRTLYKGTFANQESYENLCLAHNAIVGLDADTFGVDNVQHLDLSNNELKKVPQHALASIRNSIATLNLKGNRIHSLDVLDFNGMNNLSELILADNHIETIEEAAFASMPKLMKLDLSHNPVVSWNPHAFKESYENLCLAHNAIVGLDADTFGVDNVQHLDLSNNELKKVPQHALASIRNSIATLNLKGNRIHSLDVLDFNGMNNLSELILADNHIETIEEAAFASMPKLMKLDLSHNPVVSWNPHAFKVSNT</sequence>
<accession>A0A0M3ITZ7</accession>
<dbReference type="WBParaSite" id="ALUE_0002222501-mRNA-1">
    <property type="protein sequence ID" value="ALUE_0002222501-mRNA-1"/>
    <property type="gene ID" value="ALUE_0002222501"/>
</dbReference>
<dbReference type="Pfam" id="PF13855">
    <property type="entry name" value="LRR_8"/>
    <property type="match status" value="5"/>
</dbReference>
<keyword evidence="1" id="KW-0433">Leucine-rich repeat</keyword>
<evidence type="ECO:0000256" key="2">
    <source>
        <dbReference type="ARBA" id="ARBA00022737"/>
    </source>
</evidence>
<dbReference type="PROSITE" id="PS51450">
    <property type="entry name" value="LRR"/>
    <property type="match status" value="3"/>
</dbReference>
<evidence type="ECO:0000313" key="4">
    <source>
        <dbReference type="WBParaSite" id="ALUE_0002222501-mRNA-1"/>
    </source>
</evidence>
<evidence type="ECO:0000256" key="1">
    <source>
        <dbReference type="ARBA" id="ARBA00022614"/>
    </source>
</evidence>
<protein>
    <submittedName>
        <fullName evidence="4">Leucine-rich repeat domain-containing protein</fullName>
    </submittedName>
</protein>
<dbReference type="SMART" id="SM00369">
    <property type="entry name" value="LRR_TYP"/>
    <property type="match status" value="11"/>
</dbReference>
<dbReference type="Gene3D" id="3.80.10.10">
    <property type="entry name" value="Ribonuclease Inhibitor"/>
    <property type="match status" value="5"/>
</dbReference>
<dbReference type="PANTHER" id="PTHR45617:SF180">
    <property type="entry name" value="ELRR (EXTRACELLULAR LEUCINE-RICH REPEAT) ONLY"/>
    <property type="match status" value="1"/>
</dbReference>
<keyword evidence="3" id="KW-1185">Reference proteome</keyword>
<dbReference type="Proteomes" id="UP000036681">
    <property type="component" value="Unplaced"/>
</dbReference>
<dbReference type="InterPro" id="IPR003591">
    <property type="entry name" value="Leu-rich_rpt_typical-subtyp"/>
</dbReference>
<organism evidence="3 4">
    <name type="scientific">Ascaris lumbricoides</name>
    <name type="common">Giant roundworm</name>
    <dbReference type="NCBI Taxonomy" id="6252"/>
    <lineage>
        <taxon>Eukaryota</taxon>
        <taxon>Metazoa</taxon>
        <taxon>Ecdysozoa</taxon>
        <taxon>Nematoda</taxon>
        <taxon>Chromadorea</taxon>
        <taxon>Rhabditida</taxon>
        <taxon>Spirurina</taxon>
        <taxon>Ascaridomorpha</taxon>
        <taxon>Ascaridoidea</taxon>
        <taxon>Ascarididae</taxon>
        <taxon>Ascaris</taxon>
    </lineage>
</organism>
<dbReference type="InterPro" id="IPR032675">
    <property type="entry name" value="LRR_dom_sf"/>
</dbReference>
<dbReference type="AlphaFoldDB" id="A0A0M3ITZ7"/>
<dbReference type="Pfam" id="PF00560">
    <property type="entry name" value="LRR_1"/>
    <property type="match status" value="1"/>
</dbReference>
<dbReference type="InterPro" id="IPR001611">
    <property type="entry name" value="Leu-rich_rpt"/>
</dbReference>
<dbReference type="PANTHER" id="PTHR45617">
    <property type="entry name" value="LEUCINE RICH REPEAT FAMILY PROTEIN"/>
    <property type="match status" value="1"/>
</dbReference>
<proteinExistence type="predicted"/>
<name>A0A0M3ITZ7_ASCLU</name>
<reference evidence="4" key="1">
    <citation type="submission" date="2017-02" db="UniProtKB">
        <authorList>
            <consortium name="WormBaseParasite"/>
        </authorList>
    </citation>
    <scope>IDENTIFICATION</scope>
</reference>
<evidence type="ECO:0000313" key="3">
    <source>
        <dbReference type="Proteomes" id="UP000036681"/>
    </source>
</evidence>